<evidence type="ECO:0000256" key="1">
    <source>
        <dbReference type="SAM" id="SignalP"/>
    </source>
</evidence>
<dbReference type="Pfam" id="PF14366">
    <property type="entry name" value="DUF4410"/>
    <property type="match status" value="1"/>
</dbReference>
<dbReference type="EMBL" id="SMRP01000025">
    <property type="protein sequence ID" value="TDG19019.1"/>
    <property type="molecule type" value="Genomic_DNA"/>
</dbReference>
<reference evidence="2 3" key="1">
    <citation type="submission" date="2019-03" db="EMBL/GenBank/DDBJ databases">
        <title>Paraburkholderia sp. 4M-K11, isolated from subtropical forest soil.</title>
        <authorList>
            <person name="Gao Z.-H."/>
            <person name="Qiu L.-H."/>
        </authorList>
    </citation>
    <scope>NUCLEOTIDE SEQUENCE [LARGE SCALE GENOMIC DNA]</scope>
    <source>
        <strain evidence="2 3">4M-K11</strain>
    </source>
</reference>
<feature type="chain" id="PRO_5020550528" evidence="1">
    <location>
        <begin position="29"/>
        <end position="235"/>
    </location>
</feature>
<comment type="caution">
    <text evidence="2">The sequence shown here is derived from an EMBL/GenBank/DDBJ whole genome shotgun (WGS) entry which is preliminary data.</text>
</comment>
<evidence type="ECO:0000313" key="2">
    <source>
        <dbReference type="EMBL" id="TDG19019.1"/>
    </source>
</evidence>
<keyword evidence="3" id="KW-1185">Reference proteome</keyword>
<dbReference type="AlphaFoldDB" id="A0A4R5M172"/>
<proteinExistence type="predicted"/>
<evidence type="ECO:0000313" key="3">
    <source>
        <dbReference type="Proteomes" id="UP000295722"/>
    </source>
</evidence>
<keyword evidence="1" id="KW-0732">Signal</keyword>
<feature type="signal peptide" evidence="1">
    <location>
        <begin position="1"/>
        <end position="28"/>
    </location>
</feature>
<protein>
    <submittedName>
        <fullName evidence="2">DUF4410 domain-containing protein</fullName>
    </submittedName>
</protein>
<dbReference type="Proteomes" id="UP000295722">
    <property type="component" value="Unassembled WGS sequence"/>
</dbReference>
<dbReference type="OrthoDB" id="8996932at2"/>
<accession>A0A4R5M172</accession>
<name>A0A4R5M172_9BURK</name>
<gene>
    <name evidence="2" type="ORF">EYW47_32385</name>
</gene>
<sequence length="235" mass="24446">MRVCRGVCVFAAICVGIGLGLGAPAAFAQAGANPVPNAPATVPVQAPVVYVSDFELDAANVTTDQNPVDSARRFAGGLLPRPFAHRDDPQARARKIVDQMAQTLVADLRKAGIDARRLPAGAAPPPQGWLVRGVFLDVDEGNRLRRSMVGFGAGASEIDLAVAVDDLSKQAPAPLYQVVETHSSQTKPGAGAAIALNPYVAAAKFVLARGEQRMSVERAAGEVSDAVVARVKPAH</sequence>
<organism evidence="2 3">
    <name type="scientific">Paraburkholderia silviterrae</name>
    <dbReference type="NCBI Taxonomy" id="2528715"/>
    <lineage>
        <taxon>Bacteria</taxon>
        <taxon>Pseudomonadati</taxon>
        <taxon>Pseudomonadota</taxon>
        <taxon>Betaproteobacteria</taxon>
        <taxon>Burkholderiales</taxon>
        <taxon>Burkholderiaceae</taxon>
        <taxon>Paraburkholderia</taxon>
    </lineage>
</organism>
<dbReference type="InterPro" id="IPR025522">
    <property type="entry name" value="DUF4410"/>
</dbReference>